<evidence type="ECO:0000313" key="1">
    <source>
        <dbReference type="EMBL" id="KAI6086809.1"/>
    </source>
</evidence>
<comment type="caution">
    <text evidence="1">The sequence shown here is derived from an EMBL/GenBank/DDBJ whole genome shotgun (WGS) entry which is preliminary data.</text>
</comment>
<organism evidence="1 2">
    <name type="scientific">Hypoxylon rubiginosum</name>
    <dbReference type="NCBI Taxonomy" id="110542"/>
    <lineage>
        <taxon>Eukaryota</taxon>
        <taxon>Fungi</taxon>
        <taxon>Dikarya</taxon>
        <taxon>Ascomycota</taxon>
        <taxon>Pezizomycotina</taxon>
        <taxon>Sordariomycetes</taxon>
        <taxon>Xylariomycetidae</taxon>
        <taxon>Xylariales</taxon>
        <taxon>Hypoxylaceae</taxon>
        <taxon>Hypoxylon</taxon>
    </lineage>
</organism>
<reference evidence="1 2" key="1">
    <citation type="journal article" date="2022" name="New Phytol.">
        <title>Ecological generalism drives hyperdiversity of secondary metabolite gene clusters in xylarialean endophytes.</title>
        <authorList>
            <person name="Franco M.E.E."/>
            <person name="Wisecaver J.H."/>
            <person name="Arnold A.E."/>
            <person name="Ju Y.M."/>
            <person name="Slot J.C."/>
            <person name="Ahrendt S."/>
            <person name="Moore L.P."/>
            <person name="Eastman K.E."/>
            <person name="Scott K."/>
            <person name="Konkel Z."/>
            <person name="Mondo S.J."/>
            <person name="Kuo A."/>
            <person name="Hayes R.D."/>
            <person name="Haridas S."/>
            <person name="Andreopoulos B."/>
            <person name="Riley R."/>
            <person name="LaButti K."/>
            <person name="Pangilinan J."/>
            <person name="Lipzen A."/>
            <person name="Amirebrahimi M."/>
            <person name="Yan J."/>
            <person name="Adam C."/>
            <person name="Keymanesh K."/>
            <person name="Ng V."/>
            <person name="Louie K."/>
            <person name="Northen T."/>
            <person name="Drula E."/>
            <person name="Henrissat B."/>
            <person name="Hsieh H.M."/>
            <person name="Youens-Clark K."/>
            <person name="Lutzoni F."/>
            <person name="Miadlikowska J."/>
            <person name="Eastwood D.C."/>
            <person name="Hamelin R.C."/>
            <person name="Grigoriev I.V."/>
            <person name="U'Ren J.M."/>
        </authorList>
    </citation>
    <scope>NUCLEOTIDE SEQUENCE [LARGE SCALE GENOMIC DNA]</scope>
    <source>
        <strain evidence="1 2">ER1909</strain>
    </source>
</reference>
<evidence type="ECO:0000313" key="2">
    <source>
        <dbReference type="Proteomes" id="UP001497680"/>
    </source>
</evidence>
<dbReference type="Proteomes" id="UP001497680">
    <property type="component" value="Unassembled WGS sequence"/>
</dbReference>
<dbReference type="EMBL" id="MU394312">
    <property type="protein sequence ID" value="KAI6086809.1"/>
    <property type="molecule type" value="Genomic_DNA"/>
</dbReference>
<protein>
    <submittedName>
        <fullName evidence="1">Kinetochore Sim4 complex subunit Fta4</fullName>
    </submittedName>
</protein>
<sequence>MAPPTILAHKSSFLTAQTLQLSQSLAPSAAWREANSRAAEGALSDRVVDEALYRANHTLQQHARRVYAPQASRHVAEQIEALYLEAAEKAVRRDNGGGAEDEDEDEGGGTGGRDVDGEARFLRVGADFASDDVISTLPSTWDLHSPSQAESNPPEAQRYADLASSLTSLSARRKEARERLDRLRRMRDLLSPFASSDTDGADDARLQKVQPNLVTRDGELEKELERMRTLLVRVAGRVGQLPDPEPESSRDAVMEDVDSIEQRKVERLLNEL</sequence>
<proteinExistence type="predicted"/>
<gene>
    <name evidence="1" type="ORF">F4821DRAFT_122304</name>
</gene>
<accession>A0ACC0D252</accession>
<name>A0ACC0D252_9PEZI</name>
<keyword evidence="2" id="KW-1185">Reference proteome</keyword>